<feature type="chain" id="PRO_5047179194" description="DUF4309 domain-containing protein" evidence="2">
    <location>
        <begin position="21"/>
        <end position="221"/>
    </location>
</feature>
<evidence type="ECO:0008006" key="5">
    <source>
        <dbReference type="Google" id="ProtNLM"/>
    </source>
</evidence>
<organism evidence="3 4">
    <name type="scientific">Fictibacillus barbaricus</name>
    <dbReference type="NCBI Taxonomy" id="182136"/>
    <lineage>
        <taxon>Bacteria</taxon>
        <taxon>Bacillati</taxon>
        <taxon>Bacillota</taxon>
        <taxon>Bacilli</taxon>
        <taxon>Bacillales</taxon>
        <taxon>Fictibacillaceae</taxon>
        <taxon>Fictibacillus</taxon>
    </lineage>
</organism>
<gene>
    <name evidence="3" type="ORF">J2X07_003132</name>
</gene>
<feature type="compositionally biased region" description="Acidic residues" evidence="1">
    <location>
        <begin position="64"/>
        <end position="74"/>
    </location>
</feature>
<name>A0ABU1U3T3_9BACL</name>
<dbReference type="Proteomes" id="UP001258181">
    <property type="component" value="Unassembled WGS sequence"/>
</dbReference>
<evidence type="ECO:0000256" key="2">
    <source>
        <dbReference type="SAM" id="SignalP"/>
    </source>
</evidence>
<protein>
    <recommendedName>
        <fullName evidence="5">DUF4309 domain-containing protein</fullName>
    </recommendedName>
</protein>
<keyword evidence="4" id="KW-1185">Reference proteome</keyword>
<feature type="compositionally biased region" description="Polar residues" evidence="1">
    <location>
        <begin position="53"/>
        <end position="63"/>
    </location>
</feature>
<proteinExistence type="predicted"/>
<sequence length="221" mass="24426">MKKMILLFSCAAALVISACSKDEAKPAQPAAAQAEDGNKKSASPSSQKDENATEASANQSDETATNEESETTDVDGEKKDYLSNDHEFVASELANLSENQVSDKWGQPQKSENVKFRYSGTSNFVPAVVHYYQNEKYAVTFVQGKAARLVYYVADQEIPFDDDEERVKALQLAGLPTDAEETTDTDTAYVWNNIGGVYEVTMFSKANMVDYLYITLDEAYK</sequence>
<comment type="caution">
    <text evidence="3">The sequence shown here is derived from an EMBL/GenBank/DDBJ whole genome shotgun (WGS) entry which is preliminary data.</text>
</comment>
<reference evidence="3 4" key="1">
    <citation type="submission" date="2023-07" db="EMBL/GenBank/DDBJ databases">
        <title>Sorghum-associated microbial communities from plants grown in Nebraska, USA.</title>
        <authorList>
            <person name="Schachtman D."/>
        </authorList>
    </citation>
    <scope>NUCLEOTIDE SEQUENCE [LARGE SCALE GENOMIC DNA]</scope>
    <source>
        <strain evidence="3 4">BE211</strain>
    </source>
</reference>
<dbReference type="PROSITE" id="PS51257">
    <property type="entry name" value="PROKAR_LIPOPROTEIN"/>
    <property type="match status" value="1"/>
</dbReference>
<keyword evidence="2" id="KW-0732">Signal</keyword>
<feature type="compositionally biased region" description="Low complexity" evidence="1">
    <location>
        <begin position="26"/>
        <end position="35"/>
    </location>
</feature>
<accession>A0ABU1U3T3</accession>
<evidence type="ECO:0000256" key="1">
    <source>
        <dbReference type="SAM" id="MobiDB-lite"/>
    </source>
</evidence>
<evidence type="ECO:0000313" key="3">
    <source>
        <dbReference type="EMBL" id="MDR7074137.1"/>
    </source>
</evidence>
<evidence type="ECO:0000313" key="4">
    <source>
        <dbReference type="Proteomes" id="UP001258181"/>
    </source>
</evidence>
<feature type="signal peptide" evidence="2">
    <location>
        <begin position="1"/>
        <end position="20"/>
    </location>
</feature>
<feature type="region of interest" description="Disordered" evidence="1">
    <location>
        <begin position="21"/>
        <end position="79"/>
    </location>
</feature>
<dbReference type="EMBL" id="JAVDWA010000006">
    <property type="protein sequence ID" value="MDR7074137.1"/>
    <property type="molecule type" value="Genomic_DNA"/>
</dbReference>